<dbReference type="PANTHER" id="PTHR11254:SF67">
    <property type="entry name" value="E3 UBIQUITIN-PROTEIN LIGASE HUWE1"/>
    <property type="match status" value="1"/>
</dbReference>
<name>A0A6L2KKA9_TANCI</name>
<dbReference type="EMBL" id="BKCJ010002398">
    <property type="protein sequence ID" value="GEU48284.1"/>
    <property type="molecule type" value="Genomic_DNA"/>
</dbReference>
<dbReference type="SUPFAM" id="SSF56204">
    <property type="entry name" value="Hect, E3 ligase catalytic domain"/>
    <property type="match status" value="2"/>
</dbReference>
<dbReference type="PROSITE" id="PS50237">
    <property type="entry name" value="HECT"/>
    <property type="match status" value="1"/>
</dbReference>
<dbReference type="EC" id="2.3.2.26" evidence="3"/>
<dbReference type="GO" id="GO:0000209">
    <property type="term" value="P:protein polyubiquitination"/>
    <property type="evidence" value="ECO:0007669"/>
    <property type="project" value="TreeGrafter"/>
</dbReference>
<dbReference type="GO" id="GO:0061630">
    <property type="term" value="F:ubiquitin protein ligase activity"/>
    <property type="evidence" value="ECO:0007669"/>
    <property type="project" value="UniProtKB-EC"/>
</dbReference>
<comment type="catalytic activity">
    <reaction evidence="1">
        <text>S-ubiquitinyl-[E2 ubiquitin-conjugating enzyme]-L-cysteine + [acceptor protein]-L-lysine = [E2 ubiquitin-conjugating enzyme]-L-cysteine + N(6)-ubiquitinyl-[acceptor protein]-L-lysine.</text>
        <dbReference type="EC" id="2.3.2.26"/>
    </reaction>
</comment>
<dbReference type="InterPro" id="IPR050409">
    <property type="entry name" value="E3_ubiq-protein_ligase"/>
</dbReference>
<evidence type="ECO:0000256" key="5">
    <source>
        <dbReference type="ARBA" id="ARBA00022786"/>
    </source>
</evidence>
<dbReference type="GO" id="GO:0005737">
    <property type="term" value="C:cytoplasm"/>
    <property type="evidence" value="ECO:0007669"/>
    <property type="project" value="TreeGrafter"/>
</dbReference>
<evidence type="ECO:0000256" key="1">
    <source>
        <dbReference type="ARBA" id="ARBA00000885"/>
    </source>
</evidence>
<evidence type="ECO:0000256" key="6">
    <source>
        <dbReference type="PROSITE-ProRule" id="PRU00104"/>
    </source>
</evidence>
<evidence type="ECO:0000313" key="8">
    <source>
        <dbReference type="EMBL" id="GEU48284.1"/>
    </source>
</evidence>
<keyword evidence="5 6" id="KW-0833">Ubl conjugation pathway</keyword>
<dbReference type="InterPro" id="IPR000569">
    <property type="entry name" value="HECT_dom"/>
</dbReference>
<evidence type="ECO:0000259" key="7">
    <source>
        <dbReference type="PROSITE" id="PS50237"/>
    </source>
</evidence>
<dbReference type="Pfam" id="PF00632">
    <property type="entry name" value="HECT"/>
    <property type="match status" value="1"/>
</dbReference>
<evidence type="ECO:0000256" key="4">
    <source>
        <dbReference type="ARBA" id="ARBA00022679"/>
    </source>
</evidence>
<dbReference type="Gene3D" id="3.30.2160.10">
    <property type="entry name" value="Hect, E3 ligase catalytic domain"/>
    <property type="match status" value="2"/>
</dbReference>
<organism evidence="8">
    <name type="scientific">Tanacetum cinerariifolium</name>
    <name type="common">Dalmatian daisy</name>
    <name type="synonym">Chrysanthemum cinerariifolium</name>
    <dbReference type="NCBI Taxonomy" id="118510"/>
    <lineage>
        <taxon>Eukaryota</taxon>
        <taxon>Viridiplantae</taxon>
        <taxon>Streptophyta</taxon>
        <taxon>Embryophyta</taxon>
        <taxon>Tracheophyta</taxon>
        <taxon>Spermatophyta</taxon>
        <taxon>Magnoliopsida</taxon>
        <taxon>eudicotyledons</taxon>
        <taxon>Gunneridae</taxon>
        <taxon>Pentapetalae</taxon>
        <taxon>asterids</taxon>
        <taxon>campanulids</taxon>
        <taxon>Asterales</taxon>
        <taxon>Asteraceae</taxon>
        <taxon>Asteroideae</taxon>
        <taxon>Anthemideae</taxon>
        <taxon>Anthemidinae</taxon>
        <taxon>Tanacetum</taxon>
    </lineage>
</organism>
<comment type="caution">
    <text evidence="8">The sequence shown here is derived from an EMBL/GenBank/DDBJ whole genome shotgun (WGS) entry which is preliminary data.</text>
</comment>
<gene>
    <name evidence="8" type="ORF">Tci_020262</name>
</gene>
<sequence length="253" mass="29369">MLAPSSEGLILYQAYGNLYAMTGIKRRRRDISSGGVKNLATASGRGRLKEDIESSTWRRRLDYKNDIRDILDLTFSIDVDKEKLILCKRTENDIRNILDLTFSIDVDEEKLLLCKRTEVTNYELILVGRNILVTKANKRFNELISRDLISIFHDMELELLISELPDIDFKNLKWMLENDIRDILDLTFSADVDEEKLLLCKRTEVIDYELILGGRNIEVTKANKRKYVDVIVEHWLTTAIKPQINAFLKGLMN</sequence>
<keyword evidence="4" id="KW-0808">Transferase</keyword>
<comment type="pathway">
    <text evidence="2">Protein modification; protein ubiquitination.</text>
</comment>
<reference evidence="8" key="1">
    <citation type="journal article" date="2019" name="Sci. Rep.">
        <title>Draft genome of Tanacetum cinerariifolium, the natural source of mosquito coil.</title>
        <authorList>
            <person name="Yamashiro T."/>
            <person name="Shiraishi A."/>
            <person name="Satake H."/>
            <person name="Nakayama K."/>
        </authorList>
    </citation>
    <scope>NUCLEOTIDE SEQUENCE</scope>
</reference>
<dbReference type="InterPro" id="IPR035983">
    <property type="entry name" value="Hect_E3_ubiquitin_ligase"/>
</dbReference>
<evidence type="ECO:0000256" key="2">
    <source>
        <dbReference type="ARBA" id="ARBA00004906"/>
    </source>
</evidence>
<protein>
    <recommendedName>
        <fullName evidence="3">HECT-type E3 ubiquitin transferase</fullName>
        <ecNumber evidence="3">2.3.2.26</ecNumber>
    </recommendedName>
</protein>
<dbReference type="PANTHER" id="PTHR11254">
    <property type="entry name" value="HECT DOMAIN UBIQUITIN-PROTEIN LIGASE"/>
    <property type="match status" value="1"/>
</dbReference>
<proteinExistence type="predicted"/>
<evidence type="ECO:0000256" key="3">
    <source>
        <dbReference type="ARBA" id="ARBA00012485"/>
    </source>
</evidence>
<feature type="domain" description="HECT" evidence="7">
    <location>
        <begin position="169"/>
        <end position="253"/>
    </location>
</feature>
<dbReference type="GO" id="GO:0006511">
    <property type="term" value="P:ubiquitin-dependent protein catabolic process"/>
    <property type="evidence" value="ECO:0007669"/>
    <property type="project" value="TreeGrafter"/>
</dbReference>
<comment type="caution">
    <text evidence="6">Lacks conserved residue(s) required for the propagation of feature annotation.</text>
</comment>
<dbReference type="AlphaFoldDB" id="A0A6L2KKA9"/>
<accession>A0A6L2KKA9</accession>